<dbReference type="VEuPathDB" id="FungiDB:PSHT_01295"/>
<protein>
    <submittedName>
        <fullName evidence="2">Uncharacterized protein</fullName>
    </submittedName>
</protein>
<proteinExistence type="predicted"/>
<evidence type="ECO:0000256" key="1">
    <source>
        <dbReference type="SAM" id="MobiDB-lite"/>
    </source>
</evidence>
<feature type="non-terminal residue" evidence="2">
    <location>
        <position position="445"/>
    </location>
</feature>
<dbReference type="EMBL" id="PKSM01000010">
    <property type="protein sequence ID" value="POW22419.1"/>
    <property type="molecule type" value="Genomic_DNA"/>
</dbReference>
<gene>
    <name evidence="2" type="ORF">PSHT_01295</name>
</gene>
<name>A0A2S4WKX7_9BASI</name>
<organism evidence="2 3">
    <name type="scientific">Puccinia striiformis</name>
    <dbReference type="NCBI Taxonomy" id="27350"/>
    <lineage>
        <taxon>Eukaryota</taxon>
        <taxon>Fungi</taxon>
        <taxon>Dikarya</taxon>
        <taxon>Basidiomycota</taxon>
        <taxon>Pucciniomycotina</taxon>
        <taxon>Pucciniomycetes</taxon>
        <taxon>Pucciniales</taxon>
        <taxon>Pucciniaceae</taxon>
        <taxon>Puccinia</taxon>
    </lineage>
</organism>
<reference evidence="2 3" key="1">
    <citation type="submission" date="2017-12" db="EMBL/GenBank/DDBJ databases">
        <title>Gene loss provides genomic basis for host adaptation in cereal stripe rust fungi.</title>
        <authorList>
            <person name="Xia C."/>
        </authorList>
    </citation>
    <scope>NUCLEOTIDE SEQUENCE [LARGE SCALE GENOMIC DNA]</scope>
    <source>
        <strain evidence="2 3">93TX-2</strain>
    </source>
</reference>
<reference evidence="3" key="3">
    <citation type="journal article" date="2018" name="Mol. Plant Microbe Interact.">
        <title>Genome sequence resources for the wheat stripe rust pathogen (Puccinia striiformis f. sp. tritici) and the barley stripe rust pathogen (Puccinia striiformis f. sp. hordei).</title>
        <authorList>
            <person name="Xia C."/>
            <person name="Wang M."/>
            <person name="Yin C."/>
            <person name="Cornejo O.E."/>
            <person name="Hulbert S.H."/>
            <person name="Chen X."/>
        </authorList>
    </citation>
    <scope>NUCLEOTIDE SEQUENCE [LARGE SCALE GENOMIC DNA]</scope>
    <source>
        <strain evidence="3">93TX-2</strain>
    </source>
</reference>
<dbReference type="Proteomes" id="UP000238274">
    <property type="component" value="Unassembled WGS sequence"/>
</dbReference>
<evidence type="ECO:0000313" key="3">
    <source>
        <dbReference type="Proteomes" id="UP000238274"/>
    </source>
</evidence>
<dbReference type="VEuPathDB" id="FungiDB:PSTT_01349"/>
<dbReference type="AlphaFoldDB" id="A0A2S4WKX7"/>
<reference evidence="3" key="2">
    <citation type="journal article" date="2018" name="BMC Genomics">
        <title>Genomic insights into host adaptation between the wheat stripe rust pathogen (Puccinia striiformis f. sp. tritici) and the barley stripe rust pathogen (Puccinia striiformis f. sp. hordei).</title>
        <authorList>
            <person name="Xia C."/>
            <person name="Wang M."/>
            <person name="Yin C."/>
            <person name="Cornejo O.E."/>
            <person name="Hulbert S.H."/>
            <person name="Chen X."/>
        </authorList>
    </citation>
    <scope>NUCLEOTIDE SEQUENCE [LARGE SCALE GENOMIC DNA]</scope>
    <source>
        <strain evidence="3">93TX-2</strain>
    </source>
</reference>
<keyword evidence="3" id="KW-1185">Reference proteome</keyword>
<comment type="caution">
    <text evidence="2">The sequence shown here is derived from an EMBL/GenBank/DDBJ whole genome shotgun (WGS) entry which is preliminary data.</text>
</comment>
<sequence length="445" mass="48327">MKHQLQSSNRTDCKSAQFASISQSLNHFLMLALLANNSSFKRSLHQNATALLKTIAALLGNATGLMNTLLEAGKICKWLASSLLIVEAILAYAKDKLAYKIELFRPAADDLDKKEDDENADIPMPDSVAPPGPPALINKPSQAGASLSASTSAPKFFPQQWCFCNPPPQLFMQDKFSRWPTLCSNVTCHTVESTPVKQAMIMATDITLFISLNGRIRQSHLPSNLTLKIPSGETAGSDMQIDEILPTDPERPLNDAPWLAASIQQLPPISPEIFRPPIVSQASQGARLPSLDTVEIGSGGLVTIVAPISTSWSLFYALAMSPSSSTSTLADPRSTHEILNFVSCDLSPTGPLTRSSWLPCAMNQGALGCCNICSIIRSQWTRAHNPRCNCSEEPVDTRCSQFYALSDLTFRLLTAALFAQRHSATPSKTPIQIAKNMLEKNYAAL</sequence>
<feature type="region of interest" description="Disordered" evidence="1">
    <location>
        <begin position="112"/>
        <end position="147"/>
    </location>
</feature>
<accession>A0A2S4WKX7</accession>
<evidence type="ECO:0000313" key="2">
    <source>
        <dbReference type="EMBL" id="POW22419.1"/>
    </source>
</evidence>